<name>A0A182MR73_9DIPT</name>
<accession>A0A182MR73</accession>
<proteinExistence type="predicted"/>
<dbReference type="AlphaFoldDB" id="A0A182MR73"/>
<evidence type="ECO:0000313" key="1">
    <source>
        <dbReference type="EnsemblMetazoa" id="ACUA024315-PA"/>
    </source>
</evidence>
<reference evidence="1" key="2">
    <citation type="submission" date="2020-05" db="UniProtKB">
        <authorList>
            <consortium name="EnsemblMetazoa"/>
        </authorList>
    </citation>
    <scope>IDENTIFICATION</scope>
    <source>
        <strain evidence="1">A-37</strain>
    </source>
</reference>
<dbReference type="EnsemblMetazoa" id="ACUA024315-RA">
    <property type="protein sequence ID" value="ACUA024315-PA"/>
    <property type="gene ID" value="ACUA024315"/>
</dbReference>
<dbReference type="VEuPathDB" id="VectorBase:ACUA024315"/>
<reference evidence="2" key="1">
    <citation type="submission" date="2013-09" db="EMBL/GenBank/DDBJ databases">
        <title>The Genome Sequence of Anopheles culicifacies species A.</title>
        <authorList>
            <consortium name="The Broad Institute Genomics Platform"/>
            <person name="Neafsey D.E."/>
            <person name="Besansky N."/>
            <person name="Howell P."/>
            <person name="Walton C."/>
            <person name="Young S.K."/>
            <person name="Zeng Q."/>
            <person name="Gargeya S."/>
            <person name="Fitzgerald M."/>
            <person name="Haas B."/>
            <person name="Abouelleil A."/>
            <person name="Allen A.W."/>
            <person name="Alvarado L."/>
            <person name="Arachchi H.M."/>
            <person name="Berlin A.M."/>
            <person name="Chapman S.B."/>
            <person name="Gainer-Dewar J."/>
            <person name="Goldberg J."/>
            <person name="Griggs A."/>
            <person name="Gujja S."/>
            <person name="Hansen M."/>
            <person name="Howarth C."/>
            <person name="Imamovic A."/>
            <person name="Ireland A."/>
            <person name="Larimer J."/>
            <person name="McCowan C."/>
            <person name="Murphy C."/>
            <person name="Pearson M."/>
            <person name="Poon T.W."/>
            <person name="Priest M."/>
            <person name="Roberts A."/>
            <person name="Saif S."/>
            <person name="Shea T."/>
            <person name="Sisk P."/>
            <person name="Sykes S."/>
            <person name="Wortman J."/>
            <person name="Nusbaum C."/>
            <person name="Birren B."/>
        </authorList>
    </citation>
    <scope>NUCLEOTIDE SEQUENCE [LARGE SCALE GENOMIC DNA]</scope>
    <source>
        <strain evidence="2">A-37</strain>
    </source>
</reference>
<organism evidence="1 2">
    <name type="scientific">Anopheles culicifacies</name>
    <dbReference type="NCBI Taxonomy" id="139723"/>
    <lineage>
        <taxon>Eukaryota</taxon>
        <taxon>Metazoa</taxon>
        <taxon>Ecdysozoa</taxon>
        <taxon>Arthropoda</taxon>
        <taxon>Hexapoda</taxon>
        <taxon>Insecta</taxon>
        <taxon>Pterygota</taxon>
        <taxon>Neoptera</taxon>
        <taxon>Endopterygota</taxon>
        <taxon>Diptera</taxon>
        <taxon>Nematocera</taxon>
        <taxon>Culicoidea</taxon>
        <taxon>Culicidae</taxon>
        <taxon>Anophelinae</taxon>
        <taxon>Anopheles</taxon>
        <taxon>culicifacies species complex</taxon>
    </lineage>
</organism>
<dbReference type="EMBL" id="AXCM01011356">
    <property type="status" value="NOT_ANNOTATED_CDS"/>
    <property type="molecule type" value="Genomic_DNA"/>
</dbReference>
<sequence>MTPFWMIERTSARTSQTIGLMLKVRALQPYQQCAHKQPWPDSSVLRFADIMPRNDGSRVPKQRKTPRTETVATLRVTMQKPQMPAIIMLSANPSTSRPADATVLDAPAPVTLRLSSASKLYGSEDVSSCDAPTPDCQRPTNGVWSCWCCRYGRFSLLRSAVAVNVCHGARSSVRPCSTVG</sequence>
<protein>
    <submittedName>
        <fullName evidence="1">Uncharacterized protein</fullName>
    </submittedName>
</protein>
<dbReference type="Proteomes" id="UP000075883">
    <property type="component" value="Unassembled WGS sequence"/>
</dbReference>
<evidence type="ECO:0000313" key="2">
    <source>
        <dbReference type="Proteomes" id="UP000075883"/>
    </source>
</evidence>
<keyword evidence="2" id="KW-1185">Reference proteome</keyword>